<evidence type="ECO:0000259" key="2">
    <source>
        <dbReference type="Pfam" id="PF20906"/>
    </source>
</evidence>
<dbReference type="AlphaFoldDB" id="A0A512PNZ9"/>
<reference evidence="3 4" key="1">
    <citation type="submission" date="2019-07" db="EMBL/GenBank/DDBJ databases">
        <title>Whole genome shotgun sequence of Lactobacillus rapi NBRC 109618.</title>
        <authorList>
            <person name="Hosoyama A."/>
            <person name="Uohara A."/>
            <person name="Ohji S."/>
            <person name="Ichikawa N."/>
        </authorList>
    </citation>
    <scope>NUCLEOTIDE SEQUENCE [LARGE SCALE GENOMIC DNA]</scope>
    <source>
        <strain evidence="3 4">NBRC 109618</strain>
    </source>
</reference>
<dbReference type="Pfam" id="PF06032">
    <property type="entry name" value="S-Me-THD_N"/>
    <property type="match status" value="1"/>
</dbReference>
<dbReference type="InterPro" id="IPR048350">
    <property type="entry name" value="S-Me-THD-like_C"/>
</dbReference>
<accession>A0A512PNZ9</accession>
<dbReference type="Gene3D" id="2.40.390.10">
    <property type="entry name" value="CV3147-like"/>
    <property type="match status" value="1"/>
</dbReference>
<gene>
    <name evidence="3" type="ORF">LRA02_17610</name>
</gene>
<dbReference type="STRING" id="1423795.FD12_GL000934"/>
<evidence type="ECO:0000313" key="4">
    <source>
        <dbReference type="Proteomes" id="UP000321569"/>
    </source>
</evidence>
<evidence type="ECO:0000259" key="1">
    <source>
        <dbReference type="Pfam" id="PF06032"/>
    </source>
</evidence>
<feature type="domain" description="S-Me-THD-like C-terminal" evidence="2">
    <location>
        <begin position="166"/>
        <end position="353"/>
    </location>
</feature>
<dbReference type="InterPro" id="IPR010318">
    <property type="entry name" value="S-Me-THD_N"/>
</dbReference>
<dbReference type="SUPFAM" id="SSF160991">
    <property type="entry name" value="CV3147-like"/>
    <property type="match status" value="1"/>
</dbReference>
<dbReference type="Pfam" id="PF20906">
    <property type="entry name" value="S-Me-THD_C"/>
    <property type="match status" value="1"/>
</dbReference>
<organism evidence="3 4">
    <name type="scientific">Lentilactobacillus rapi</name>
    <dbReference type="NCBI Taxonomy" id="481723"/>
    <lineage>
        <taxon>Bacteria</taxon>
        <taxon>Bacillati</taxon>
        <taxon>Bacillota</taxon>
        <taxon>Bacilli</taxon>
        <taxon>Lactobacillales</taxon>
        <taxon>Lactobacillaceae</taxon>
        <taxon>Lentilactobacillus</taxon>
    </lineage>
</organism>
<dbReference type="EMBL" id="BKAM01000038">
    <property type="protein sequence ID" value="GEP72893.1"/>
    <property type="molecule type" value="Genomic_DNA"/>
</dbReference>
<protein>
    <recommendedName>
        <fullName evidence="5">DUF917 domain-containing protein</fullName>
    </recommendedName>
</protein>
<dbReference type="InterPro" id="IPR027479">
    <property type="entry name" value="S-Me-THD_N_sf"/>
</dbReference>
<feature type="domain" description="S-Me-THD N-terminal" evidence="1">
    <location>
        <begin position="7"/>
        <end position="163"/>
    </location>
</feature>
<proteinExistence type="predicted"/>
<comment type="caution">
    <text evidence="3">The sequence shown here is derived from an EMBL/GenBank/DDBJ whole genome shotgun (WGS) entry which is preliminary data.</text>
</comment>
<sequence length="363" mass="39889">MRYLNKEDVKNIATGASLFGAGGGGDPYVGMMMAISAIEKNGPVKLLSLDEIDNDDIYMPAASMGAPLVMTEKFPKGDEFTRAFNRLGKYLGKPITGTFPMEAGGVNSMIPIVVAAQAGIPLVDCDGMGRAFPELQMTTFHLGGVSATPMVVTDEKGNLSILETVTDKWSELLARDQVVEMGASASVSLYPSTGQQMKKNGIRGIISRCEKVGEIVKNHTKGKDWQLNQLLDLTKGFHLFDGKIVDISRETRDGFNYGEMTIQGLNDYKDQQMVIEFQNENLIAKRNDEIVTSVPDLICLADMDNLLPSTTESIKYGKRITVLGLPADKKWRTPKGIETVGPRYFGYDFDYKTIESINEEVEV</sequence>
<dbReference type="InterPro" id="IPR024071">
    <property type="entry name" value="S-Me-THD_C_sf"/>
</dbReference>
<dbReference type="RefSeq" id="WP_056981413.1">
    <property type="nucleotide sequence ID" value="NZ_BKAM01000038.1"/>
</dbReference>
<evidence type="ECO:0008006" key="5">
    <source>
        <dbReference type="Google" id="ProtNLM"/>
    </source>
</evidence>
<dbReference type="Gene3D" id="3.40.1610.10">
    <property type="entry name" value="CV3147-like domain"/>
    <property type="match status" value="1"/>
</dbReference>
<evidence type="ECO:0000313" key="3">
    <source>
        <dbReference type="EMBL" id="GEP72893.1"/>
    </source>
</evidence>
<dbReference type="Proteomes" id="UP000321569">
    <property type="component" value="Unassembled WGS sequence"/>
</dbReference>
<dbReference type="OrthoDB" id="7441206at2"/>
<name>A0A512PNZ9_9LACO</name>